<accession>A0A4Q7MSF6</accession>
<evidence type="ECO:0000313" key="3">
    <source>
        <dbReference type="Proteomes" id="UP000293874"/>
    </source>
</evidence>
<dbReference type="InterPro" id="IPR019861">
    <property type="entry name" value="PorP/SprF_Bacteroidetes"/>
</dbReference>
<organism evidence="2 3">
    <name type="scientific">Pseudobacter ginsenosidimutans</name>
    <dbReference type="NCBI Taxonomy" id="661488"/>
    <lineage>
        <taxon>Bacteria</taxon>
        <taxon>Pseudomonadati</taxon>
        <taxon>Bacteroidota</taxon>
        <taxon>Chitinophagia</taxon>
        <taxon>Chitinophagales</taxon>
        <taxon>Chitinophagaceae</taxon>
        <taxon>Pseudobacter</taxon>
    </lineage>
</organism>
<dbReference type="Pfam" id="PF11751">
    <property type="entry name" value="PorP_SprF"/>
    <property type="match status" value="1"/>
</dbReference>
<sequence length="364" mass="41208">MKSSHQSPEMCSNAARTHSCLRFSYILTLAGMIFMGNLHAQDLHFSQWFNSPLSTNPANTGFIPDADYRIGANYRNQWSTIMTMPYKTYSIWGDAQIFRDRITSGWMGVGGLILRDQAGSGSLTSTKVYGSVAYHQMVGVAHLISAGFNIGWVNKRVNTTDLKFPDQFDGEFFDSKLPTNAYLDNPNINYFDVQMGMNYAFFPTDKVYINAGVSAWHLNRPRESFFNTDPIGDENSRIPMRYTAFLNASIKVHEDVIVNPMVYHSRQANASETVGGLYAQYNLGEEGESQVLGGIYYRPGDAFIPMIGFEWKGIRLTFTYDATTSGLKQYNNTRGALEFALMKRGYYDEYNGDRRQSLCPTFKY</sequence>
<reference evidence="2 3" key="1">
    <citation type="submission" date="2019-02" db="EMBL/GenBank/DDBJ databases">
        <title>Genomic Encyclopedia of Type Strains, Phase IV (KMG-IV): sequencing the most valuable type-strain genomes for metagenomic binning, comparative biology and taxonomic classification.</title>
        <authorList>
            <person name="Goeker M."/>
        </authorList>
    </citation>
    <scope>NUCLEOTIDE SEQUENCE [LARGE SCALE GENOMIC DNA]</scope>
    <source>
        <strain evidence="2 3">DSM 18116</strain>
    </source>
</reference>
<evidence type="ECO:0000313" key="2">
    <source>
        <dbReference type="EMBL" id="RZS70809.1"/>
    </source>
</evidence>
<feature type="transmembrane region" description="Helical" evidence="1">
    <location>
        <begin position="20"/>
        <end position="40"/>
    </location>
</feature>
<dbReference type="EMBL" id="SGXA01000002">
    <property type="protein sequence ID" value="RZS70809.1"/>
    <property type="molecule type" value="Genomic_DNA"/>
</dbReference>
<dbReference type="Proteomes" id="UP000293874">
    <property type="component" value="Unassembled WGS sequence"/>
</dbReference>
<keyword evidence="1" id="KW-0472">Membrane</keyword>
<keyword evidence="1" id="KW-0812">Transmembrane</keyword>
<comment type="caution">
    <text evidence="2">The sequence shown here is derived from an EMBL/GenBank/DDBJ whole genome shotgun (WGS) entry which is preliminary data.</text>
</comment>
<dbReference type="OrthoDB" id="1186563at2"/>
<protein>
    <submittedName>
        <fullName evidence="2">Type IX secretion system PorP/SprF family membrane protein</fullName>
    </submittedName>
</protein>
<keyword evidence="1" id="KW-1133">Transmembrane helix</keyword>
<gene>
    <name evidence="2" type="ORF">EV199_2704</name>
</gene>
<dbReference type="NCBIfam" id="TIGR03519">
    <property type="entry name" value="T9SS_PorP_fam"/>
    <property type="match status" value="1"/>
</dbReference>
<keyword evidence="3" id="KW-1185">Reference proteome</keyword>
<evidence type="ECO:0000256" key="1">
    <source>
        <dbReference type="SAM" id="Phobius"/>
    </source>
</evidence>
<dbReference type="AlphaFoldDB" id="A0A4Q7MSF6"/>
<proteinExistence type="predicted"/>
<dbReference type="RefSeq" id="WP_130541351.1">
    <property type="nucleotide sequence ID" value="NZ_CP042431.1"/>
</dbReference>
<name>A0A4Q7MSF6_9BACT</name>